<evidence type="ECO:0000256" key="1">
    <source>
        <dbReference type="SAM" id="MobiDB-lite"/>
    </source>
</evidence>
<dbReference type="OrthoDB" id="9011872at2"/>
<feature type="region of interest" description="Disordered" evidence="1">
    <location>
        <begin position="1"/>
        <end position="45"/>
    </location>
</feature>
<dbReference type="Proteomes" id="UP000054596">
    <property type="component" value="Unassembled WGS sequence"/>
</dbReference>
<name>A0A158AVP9_9BURK</name>
<comment type="caution">
    <text evidence="2">The sequence shown here is derived from an EMBL/GenBank/DDBJ whole genome shotgun (WGS) entry which is preliminary data.</text>
</comment>
<dbReference type="STRING" id="1777143.AWB82_03042"/>
<organism evidence="2 3">
    <name type="scientific">Caballeronia glebae</name>
    <dbReference type="NCBI Taxonomy" id="1777143"/>
    <lineage>
        <taxon>Bacteria</taxon>
        <taxon>Pseudomonadati</taxon>
        <taxon>Pseudomonadota</taxon>
        <taxon>Betaproteobacteria</taxon>
        <taxon>Burkholderiales</taxon>
        <taxon>Burkholderiaceae</taxon>
        <taxon>Caballeronia</taxon>
    </lineage>
</organism>
<protein>
    <submittedName>
        <fullName evidence="2">Uncharacterized protein</fullName>
    </submittedName>
</protein>
<evidence type="ECO:0000313" key="2">
    <source>
        <dbReference type="EMBL" id="SAK61730.1"/>
    </source>
</evidence>
<reference evidence="2" key="1">
    <citation type="submission" date="2016-01" db="EMBL/GenBank/DDBJ databases">
        <authorList>
            <person name="Peeters C."/>
        </authorList>
    </citation>
    <scope>NUCLEOTIDE SEQUENCE [LARGE SCALE GENOMIC DNA]</scope>
    <source>
        <strain evidence="2">LMG 29325</strain>
    </source>
</reference>
<proteinExistence type="predicted"/>
<accession>A0A158AVP9</accession>
<dbReference type="RefSeq" id="WP_086968414.1">
    <property type="nucleotide sequence ID" value="NZ_FCOJ02000019.1"/>
</dbReference>
<dbReference type="AlphaFoldDB" id="A0A158AVP9"/>
<sequence length="67" mass="7425">MPDCLHTASPTETADTVDTVESKRDPQTKRPTDASSAASRTFAWGKPYGPYDWMDAHTPCDDLSAWH</sequence>
<evidence type="ECO:0000313" key="3">
    <source>
        <dbReference type="Proteomes" id="UP000054596"/>
    </source>
</evidence>
<gene>
    <name evidence="2" type="ORF">AWB82_03042</name>
</gene>
<keyword evidence="3" id="KW-1185">Reference proteome</keyword>
<dbReference type="EMBL" id="FCOJ02000019">
    <property type="protein sequence ID" value="SAK61730.1"/>
    <property type="molecule type" value="Genomic_DNA"/>
</dbReference>
<feature type="compositionally biased region" description="Basic and acidic residues" evidence="1">
    <location>
        <begin position="20"/>
        <end position="32"/>
    </location>
</feature>